<reference evidence="1 2" key="1">
    <citation type="submission" date="2022-08" db="EMBL/GenBank/DDBJ databases">
        <title>Algoriphagus sp. CAU 1643 isolated from mud.</title>
        <authorList>
            <person name="Kim W."/>
        </authorList>
    </citation>
    <scope>NUCLEOTIDE SEQUENCE [LARGE SCALE GENOMIC DNA]</scope>
    <source>
        <strain evidence="1 2">CAU 1643</strain>
    </source>
</reference>
<gene>
    <name evidence="1" type="ORF">NY014_02090</name>
</gene>
<comment type="caution">
    <text evidence="1">The sequence shown here is derived from an EMBL/GenBank/DDBJ whole genome shotgun (WGS) entry which is preliminary data.</text>
</comment>
<accession>A0ABT2G1P8</accession>
<evidence type="ECO:0000313" key="2">
    <source>
        <dbReference type="Proteomes" id="UP001206788"/>
    </source>
</evidence>
<keyword evidence="2" id="KW-1185">Reference proteome</keyword>
<dbReference type="InterPro" id="IPR027417">
    <property type="entry name" value="P-loop_NTPase"/>
</dbReference>
<dbReference type="RefSeq" id="WP_259412876.1">
    <property type="nucleotide sequence ID" value="NZ_JANWGH010000001.1"/>
</dbReference>
<dbReference type="SUPFAM" id="SSF52540">
    <property type="entry name" value="P-loop containing nucleoside triphosphate hydrolases"/>
    <property type="match status" value="1"/>
</dbReference>
<organism evidence="1 2">
    <name type="scientific">Algoriphagus limi</name>
    <dbReference type="NCBI Taxonomy" id="2975273"/>
    <lineage>
        <taxon>Bacteria</taxon>
        <taxon>Pseudomonadati</taxon>
        <taxon>Bacteroidota</taxon>
        <taxon>Cytophagia</taxon>
        <taxon>Cytophagales</taxon>
        <taxon>Cyclobacteriaceae</taxon>
        <taxon>Algoriphagus</taxon>
    </lineage>
</organism>
<dbReference type="Gene3D" id="3.40.50.300">
    <property type="entry name" value="P-loop containing nucleotide triphosphate hydrolases"/>
    <property type="match status" value="1"/>
</dbReference>
<dbReference type="Proteomes" id="UP001206788">
    <property type="component" value="Unassembled WGS sequence"/>
</dbReference>
<sequence>MSYKKNELLEYALKEINSLLKPVEIEQISKVGKPKFPNLFLIGGPRCGSTFFTQWAADLDIFSYPSNFLSRLYEAPYLGALIYNIVTKPEYQYRDEFADVNVDFKLNSSIGKTSGFKAPHEFWYFWRRFMNFPEVPFSESEFEDQFDFDTFQKELALIQKAFDDKPFLFKAKIANWYLKPLNENIDDAIFLHLHRDPIPMTRSLLKAREKWVGSREKWFSWKPREYNLLKDLDVYHQVAGQIYFLEKEILTNRKCLGSKYLSFSYEEFCENPERIYFMITSKIQEFSPDFSIPDYKGDKEFSPSNPISEDDKHIKKAFEFFENKYGELVY</sequence>
<dbReference type="EMBL" id="JANWGH010000001">
    <property type="protein sequence ID" value="MCS5489200.1"/>
    <property type="molecule type" value="Genomic_DNA"/>
</dbReference>
<protein>
    <recommendedName>
        <fullName evidence="3">Sulfotransferase family protein</fullName>
    </recommendedName>
</protein>
<evidence type="ECO:0008006" key="3">
    <source>
        <dbReference type="Google" id="ProtNLM"/>
    </source>
</evidence>
<proteinExistence type="predicted"/>
<evidence type="ECO:0000313" key="1">
    <source>
        <dbReference type="EMBL" id="MCS5489200.1"/>
    </source>
</evidence>
<name>A0ABT2G1P8_9BACT</name>